<dbReference type="NCBIfam" id="NF008183">
    <property type="entry name" value="PRK10933.1"/>
    <property type="match status" value="1"/>
</dbReference>
<dbReference type="InterPro" id="IPR013780">
    <property type="entry name" value="Glyco_hydro_b"/>
</dbReference>
<evidence type="ECO:0000313" key="9">
    <source>
        <dbReference type="Proteomes" id="UP000296733"/>
    </source>
</evidence>
<dbReference type="Proteomes" id="UP000296733">
    <property type="component" value="Chromosome"/>
</dbReference>
<reference evidence="6 9" key="2">
    <citation type="journal article" date="2019" name="Nat. Commun.">
        <title>A new type of DNA phosphorothioation-based antiviral system in archaea.</title>
        <authorList>
            <person name="Xiong L."/>
            <person name="Liu S."/>
            <person name="Chen S."/>
            <person name="Xiao Y."/>
            <person name="Zhu B."/>
            <person name="Gao Y."/>
            <person name="Zhang Y."/>
            <person name="Chen B."/>
            <person name="Luo J."/>
            <person name="Deng Z."/>
            <person name="Chen X."/>
            <person name="Wang L."/>
            <person name="Chen S."/>
        </authorList>
    </citation>
    <scope>NUCLEOTIDE SEQUENCE [LARGE SCALE GENOMIC DNA]</scope>
    <source>
        <strain evidence="6 9">CGMCC 1.10331</strain>
    </source>
</reference>
<dbReference type="EMBL" id="CP031311">
    <property type="protein sequence ID" value="QCC48393.1"/>
    <property type="molecule type" value="Genomic_DNA"/>
</dbReference>
<keyword evidence="3" id="KW-0326">Glycosidase</keyword>
<dbReference type="Gene3D" id="3.20.20.80">
    <property type="entry name" value="Glycosidases"/>
    <property type="match status" value="1"/>
</dbReference>
<accession>A0A1H5YN76</accession>
<dbReference type="CDD" id="cd11333">
    <property type="entry name" value="AmyAc_SI_OligoGlu_DGase"/>
    <property type="match status" value="1"/>
</dbReference>
<evidence type="ECO:0000313" key="6">
    <source>
        <dbReference type="EMBL" id="QCC48393.1"/>
    </source>
</evidence>
<dbReference type="GO" id="GO:0009313">
    <property type="term" value="P:oligosaccharide catabolic process"/>
    <property type="evidence" value="ECO:0007669"/>
    <property type="project" value="TreeGrafter"/>
</dbReference>
<dbReference type="InterPro" id="IPR045857">
    <property type="entry name" value="O16G_dom_2"/>
</dbReference>
<dbReference type="SUPFAM" id="SSF51011">
    <property type="entry name" value="Glycosyl hydrolase domain"/>
    <property type="match status" value="1"/>
</dbReference>
<protein>
    <submittedName>
        <fullName evidence="6">Alpha-glucosidase</fullName>
    </submittedName>
    <submittedName>
        <fullName evidence="7">Oligo-1,6-glucosidase</fullName>
    </submittedName>
</protein>
<dbReference type="InterPro" id="IPR032091">
    <property type="entry name" value="Malt_amylase-like_C"/>
</dbReference>
<dbReference type="InterPro" id="IPR006047">
    <property type="entry name" value="GH13_cat_dom"/>
</dbReference>
<gene>
    <name evidence="6" type="ORF">DV707_12370</name>
    <name evidence="7" type="ORF">SAMN04488133_1658</name>
</gene>
<dbReference type="GeneID" id="39858901"/>
<dbReference type="SUPFAM" id="SSF51445">
    <property type="entry name" value="(Trans)glycosidases"/>
    <property type="match status" value="1"/>
</dbReference>
<dbReference type="Gene3D" id="2.60.40.1180">
    <property type="entry name" value="Golgi alpha-mannosidase II"/>
    <property type="match status" value="1"/>
</dbReference>
<dbReference type="FunFam" id="2.60.40.1180:FF:000007">
    <property type="entry name" value="Sucrose isomerase"/>
    <property type="match status" value="1"/>
</dbReference>
<organism evidence="7 8">
    <name type="scientific">Halobellus limi</name>
    <dbReference type="NCBI Taxonomy" id="699433"/>
    <lineage>
        <taxon>Archaea</taxon>
        <taxon>Methanobacteriati</taxon>
        <taxon>Methanobacteriota</taxon>
        <taxon>Stenosarchaea group</taxon>
        <taxon>Halobacteria</taxon>
        <taxon>Halobacteriales</taxon>
        <taxon>Haloferacaceae</taxon>
        <taxon>Halobellus</taxon>
    </lineage>
</organism>
<dbReference type="PANTHER" id="PTHR10357">
    <property type="entry name" value="ALPHA-AMYLASE FAMILY MEMBER"/>
    <property type="match status" value="1"/>
</dbReference>
<dbReference type="FunFam" id="3.20.20.80:FF:000064">
    <property type="entry name" value="Oligo-1,6-glucosidase"/>
    <property type="match status" value="2"/>
</dbReference>
<proteinExistence type="inferred from homology"/>
<feature type="domain" description="Glycosyl hydrolase family 13 catalytic" evidence="5">
    <location>
        <begin position="39"/>
        <end position="460"/>
    </location>
</feature>
<keyword evidence="8" id="KW-1185">Reference proteome</keyword>
<dbReference type="Pfam" id="PF16657">
    <property type="entry name" value="Malt_amylase_C"/>
    <property type="match status" value="1"/>
</dbReference>
<dbReference type="SMART" id="SM00642">
    <property type="entry name" value="Aamy"/>
    <property type="match status" value="1"/>
</dbReference>
<evidence type="ECO:0000256" key="4">
    <source>
        <dbReference type="SAM" id="MobiDB-lite"/>
    </source>
</evidence>
<sequence length="613" mass="70786">MTDTTRNEGVTESDEGTGDVETLPNGETRRWWKEAVVYQIYPRSFNDSDGDGVGDIPGIRRKVEYLDDLGVDVVWLNPVYESPNADNGYDISDYRAIMDEFGTMEDWEALLADLHDRDIRLVMDLVVNHTSDEHAWFRWSRESTESDYRDWYFWREGEDAEAVPWDAEGGPDGEAPPNDWESFFGGPAWTYDEATGEWYLHLFDEKQPDLDWTNERVREEVFDTMAWWLEKGIDGFRMDVINLISKPEGLPPTDTDRGIETIDRVADGPRVHEYLREMREAVLSPDLLTVGEMVGEELPMAEARQYVGQGPDRDGLSMLFHFEHMLLDRGEEFWETSEWELTDLKAVFDRWQAGLADEGWNSLYFANHDQPRSVSRFGDDGEYRRESAKLLATLLHTLQGTPYVYQGEELGMTNVPFESLSEFRDVDTLNPVRRAIERGEIDSFQSVAEGVRANSRDNARTPMQWSAETNAGFTDGEPWIKVNPNHAEINVADEREDPDSVWHYYRRLIELRDERDVMAYGDYDPYLREHEEVWAYTRTLGEERWLVVLNFSGTETEFELPADVVADADPEVVIGNYEAGETDRERADETAPIGAAEAGEFRLRPWEARVYDL</sequence>
<name>A0A1H5YN76_9EURY</name>
<reference evidence="7 8" key="1">
    <citation type="submission" date="2016-10" db="EMBL/GenBank/DDBJ databases">
        <authorList>
            <person name="de Groot N.N."/>
        </authorList>
    </citation>
    <scope>NUCLEOTIDE SEQUENCE [LARGE SCALE GENOMIC DNA]</scope>
    <source>
        <strain evidence="7 8">CGMCC 1.10331</strain>
    </source>
</reference>
<feature type="region of interest" description="Disordered" evidence="4">
    <location>
        <begin position="1"/>
        <end position="25"/>
    </location>
</feature>
<evidence type="ECO:0000256" key="1">
    <source>
        <dbReference type="ARBA" id="ARBA00008061"/>
    </source>
</evidence>
<feature type="compositionally biased region" description="Polar residues" evidence="4">
    <location>
        <begin position="1"/>
        <end position="10"/>
    </location>
</feature>
<dbReference type="OrthoDB" id="18347at2157"/>
<evidence type="ECO:0000313" key="7">
    <source>
        <dbReference type="EMBL" id="SEG25444.1"/>
    </source>
</evidence>
<evidence type="ECO:0000256" key="2">
    <source>
        <dbReference type="ARBA" id="ARBA00022801"/>
    </source>
</evidence>
<comment type="similarity">
    <text evidence="1">Belongs to the glycosyl hydrolase 13 family.</text>
</comment>
<dbReference type="KEGG" id="hlm:DV707_12370"/>
<dbReference type="AlphaFoldDB" id="A0A1H5YN76"/>
<dbReference type="EMBL" id="FNVN01000002">
    <property type="protein sequence ID" value="SEG25444.1"/>
    <property type="molecule type" value="Genomic_DNA"/>
</dbReference>
<dbReference type="Proteomes" id="UP000236740">
    <property type="component" value="Unassembled WGS sequence"/>
</dbReference>
<dbReference type="GO" id="GO:0004556">
    <property type="term" value="F:alpha-amylase activity"/>
    <property type="evidence" value="ECO:0007669"/>
    <property type="project" value="TreeGrafter"/>
</dbReference>
<evidence type="ECO:0000256" key="3">
    <source>
        <dbReference type="ARBA" id="ARBA00023295"/>
    </source>
</evidence>
<dbReference type="RefSeq" id="WP_103991405.1">
    <property type="nucleotide sequence ID" value="NZ_CP031311.1"/>
</dbReference>
<keyword evidence="2" id="KW-0378">Hydrolase</keyword>
<dbReference type="InterPro" id="IPR017853">
    <property type="entry name" value="GH"/>
</dbReference>
<dbReference type="PANTHER" id="PTHR10357:SF184">
    <property type="entry name" value="OLIGO-1,6-GLUCOSIDASE 1"/>
    <property type="match status" value="1"/>
</dbReference>
<evidence type="ECO:0000313" key="8">
    <source>
        <dbReference type="Proteomes" id="UP000236740"/>
    </source>
</evidence>
<dbReference type="Pfam" id="PF00128">
    <property type="entry name" value="Alpha-amylase"/>
    <property type="match status" value="1"/>
</dbReference>
<dbReference type="Gene3D" id="3.90.400.10">
    <property type="entry name" value="Oligo-1,6-glucosidase, Domain 2"/>
    <property type="match status" value="1"/>
</dbReference>
<dbReference type="FunFam" id="3.90.400.10:FF:000002">
    <property type="entry name" value="Sucrose isomerase"/>
    <property type="match status" value="1"/>
</dbReference>
<evidence type="ECO:0000259" key="5">
    <source>
        <dbReference type="SMART" id="SM00642"/>
    </source>
</evidence>